<dbReference type="OrthoDB" id="10253744at2759"/>
<evidence type="ECO:0000313" key="1">
    <source>
        <dbReference type="EMBL" id="EEQ44187.1"/>
    </source>
</evidence>
<dbReference type="Gene3D" id="3.40.30.10">
    <property type="entry name" value="Glutaredoxin"/>
    <property type="match status" value="1"/>
</dbReference>
<dbReference type="SUPFAM" id="SSF52833">
    <property type="entry name" value="Thioredoxin-like"/>
    <property type="match status" value="1"/>
</dbReference>
<dbReference type="EMBL" id="CM000310">
    <property type="protein sequence ID" value="EEQ44187.1"/>
    <property type="molecule type" value="Genomic_DNA"/>
</dbReference>
<dbReference type="PANTHER" id="PTHR31902:SF14">
    <property type="entry name" value="ACTIN PATCHES DISTAL PROTEIN 1"/>
    <property type="match status" value="1"/>
</dbReference>
<accession>C4YPP8</accession>
<proteinExistence type="predicted"/>
<dbReference type="Pfam" id="PF06999">
    <property type="entry name" value="Suc_Fer-like"/>
    <property type="match status" value="1"/>
</dbReference>
<dbReference type="CDD" id="cd03062">
    <property type="entry name" value="TRX_Fd_Sucrase"/>
    <property type="match status" value="1"/>
</dbReference>
<gene>
    <name evidence="1" type="ORF">CAWG_02449</name>
</gene>
<dbReference type="Proteomes" id="UP000001429">
    <property type="component" value="Chromosome 3"/>
</dbReference>
<dbReference type="VEuPathDB" id="FungiDB:CAWG_02449"/>
<dbReference type="AlphaFoldDB" id="C4YPP8"/>
<evidence type="ECO:0000313" key="2">
    <source>
        <dbReference type="Proteomes" id="UP000001429"/>
    </source>
</evidence>
<dbReference type="InterPro" id="IPR036249">
    <property type="entry name" value="Thioredoxin-like_sf"/>
</dbReference>
<organism evidence="1 2">
    <name type="scientific">Candida albicans (strain WO-1)</name>
    <name type="common">Yeast</name>
    <dbReference type="NCBI Taxonomy" id="294748"/>
    <lineage>
        <taxon>Eukaryota</taxon>
        <taxon>Fungi</taxon>
        <taxon>Dikarya</taxon>
        <taxon>Ascomycota</taxon>
        <taxon>Saccharomycotina</taxon>
        <taxon>Pichiomycetes</taxon>
        <taxon>Debaryomycetaceae</taxon>
        <taxon>Candida/Lodderomyces clade</taxon>
        <taxon>Candida</taxon>
    </lineage>
</organism>
<dbReference type="PaxDb" id="5476-C4YPP8"/>
<dbReference type="HOGENOM" id="CLU_033921_1_0_1"/>
<dbReference type="PANTHER" id="PTHR31902">
    <property type="entry name" value="ACTIN PATCHES DISTAL PROTEIN 1"/>
    <property type="match status" value="1"/>
</dbReference>
<evidence type="ECO:0008006" key="3">
    <source>
        <dbReference type="Google" id="ProtNLM"/>
    </source>
</evidence>
<dbReference type="OMA" id="CTIKYPA"/>
<protein>
    <recommendedName>
        <fullName evidence="3">Actin patches distal protein 1</fullName>
    </recommendedName>
</protein>
<name>C4YPP8_CANAW</name>
<reference evidence="1 2" key="1">
    <citation type="journal article" date="2009" name="Nature">
        <title>Evolution of pathogenicity and sexual reproduction in eight Candida genomes.</title>
        <authorList>
            <person name="Butler G."/>
            <person name="Rasmussen M.D."/>
            <person name="Lin M.F."/>
            <person name="Santos M.A."/>
            <person name="Sakthikumar S."/>
            <person name="Munro C.A."/>
            <person name="Rheinbay E."/>
            <person name="Grabherr M."/>
            <person name="Forche A."/>
            <person name="Reedy J.L."/>
            <person name="Agrafioti I."/>
            <person name="Arnaud M.B."/>
            <person name="Bates S."/>
            <person name="Brown A.J."/>
            <person name="Brunke S."/>
            <person name="Costanzo M.C."/>
            <person name="Fitzpatrick D.A."/>
            <person name="de Groot P.W."/>
            <person name="Harris D."/>
            <person name="Hoyer L.L."/>
            <person name="Hube B."/>
            <person name="Klis F.M."/>
            <person name="Kodira C."/>
            <person name="Lennard N."/>
            <person name="Logue M.E."/>
            <person name="Martin R."/>
            <person name="Neiman A.M."/>
            <person name="Nikolaou E."/>
            <person name="Quail M.A."/>
            <person name="Quinn J."/>
            <person name="Santos M.C."/>
            <person name="Schmitzberger F.F."/>
            <person name="Sherlock G."/>
            <person name="Shah P."/>
            <person name="Silverstein K.A."/>
            <person name="Skrzypek M.S."/>
            <person name="Soll D."/>
            <person name="Staggs R."/>
            <person name="Stansfield I."/>
            <person name="Stumpf M.P."/>
            <person name="Sudbery P.E."/>
            <person name="Srikantha T."/>
            <person name="Zeng Q."/>
            <person name="Berman J."/>
            <person name="Berriman M."/>
            <person name="Heitman J."/>
            <person name="Gow N.A."/>
            <person name="Lorenz M.C."/>
            <person name="Birren B.W."/>
            <person name="Kellis M."/>
            <person name="Cuomo C.A."/>
        </authorList>
    </citation>
    <scope>NUCLEOTIDE SEQUENCE [LARGE SCALE GENOMIC DNA]</scope>
    <source>
        <strain evidence="1 2">WO-1</strain>
    </source>
</reference>
<dbReference type="InterPro" id="IPR009737">
    <property type="entry name" value="Aim32/Apd1-like"/>
</dbReference>
<sequence>MSIVKNLFKGTTTNNLDKEIQQKGFEISQCSEICESCTSKFPKHLKFEGESEGTSLWNTTKPYGMHIIIATGKKDWSHDAINEDGKKKDTLKYKIGKWAENNTNSPLGTIKVNVSSMSSDELYINENYKLEKQGDLLILPYFLNIKGITIDEVDTYLNELESLLIKNNNNNNSTTNNNDSTIIIDEIITKLPKISPNLNQSFVFFCSHTTRDKRCGITAPIMKQEIDNYLQELDLIRNFGDYRPNGIQTEFINHIGGHKYAANVIIYLKKSGKNIWLGLCKPNNIKPIVDECILGDGKVWPNKVRLLQKFDPIEW</sequence>
<keyword evidence="2" id="KW-1185">Reference proteome</keyword>